<dbReference type="EMBL" id="MU865050">
    <property type="protein sequence ID" value="KAK4458984.1"/>
    <property type="molecule type" value="Genomic_DNA"/>
</dbReference>
<sequence length="319" mass="33424">MAGASSLGASCPKGGTFYTCQDSATEFLGCCTSNPCTAEAGGKCPQNNIRPTSFSSDSYDEILPQKCDSSEPEALWYACKFNNPPFMGCCKSNPCASGSCPAKDLAAAVLADEPDNRQIFLGEASTPTMEVAKASPTSQSNITQSSAPTTGSSGGGLPTGAIAGIAAGGAVLVLALIVFCVLRFRRKATWNNNTTAGVDQISGFDSGEHTQDYKPVVPFSPYGSSSYMPPHLPTPQTFQYAPVPSQISPYQSPLPSPYDPPGNKMNVTSHVSHLSNGSQAAANTYVAYPPSSAMGNPNFAELSGNTAEEERHRRYSELQ</sequence>
<evidence type="ECO:0000313" key="3">
    <source>
        <dbReference type="EMBL" id="KAK4458984.1"/>
    </source>
</evidence>
<feature type="region of interest" description="Disordered" evidence="1">
    <location>
        <begin position="135"/>
        <end position="154"/>
    </location>
</feature>
<proteinExistence type="predicted"/>
<keyword evidence="2" id="KW-1133">Transmembrane helix</keyword>
<organism evidence="3 4">
    <name type="scientific">Cladorrhinum samala</name>
    <dbReference type="NCBI Taxonomy" id="585594"/>
    <lineage>
        <taxon>Eukaryota</taxon>
        <taxon>Fungi</taxon>
        <taxon>Dikarya</taxon>
        <taxon>Ascomycota</taxon>
        <taxon>Pezizomycotina</taxon>
        <taxon>Sordariomycetes</taxon>
        <taxon>Sordariomycetidae</taxon>
        <taxon>Sordariales</taxon>
        <taxon>Podosporaceae</taxon>
        <taxon>Cladorrhinum</taxon>
    </lineage>
</organism>
<keyword evidence="2" id="KW-0472">Membrane</keyword>
<feature type="transmembrane region" description="Helical" evidence="2">
    <location>
        <begin position="161"/>
        <end position="182"/>
    </location>
</feature>
<feature type="compositionally biased region" description="Basic and acidic residues" evidence="1">
    <location>
        <begin position="308"/>
        <end position="319"/>
    </location>
</feature>
<name>A0AAV9HFK8_9PEZI</name>
<evidence type="ECO:0000256" key="2">
    <source>
        <dbReference type="SAM" id="Phobius"/>
    </source>
</evidence>
<dbReference type="AlphaFoldDB" id="A0AAV9HFK8"/>
<evidence type="ECO:0000313" key="4">
    <source>
        <dbReference type="Proteomes" id="UP001321749"/>
    </source>
</evidence>
<reference evidence="3" key="2">
    <citation type="submission" date="2023-06" db="EMBL/GenBank/DDBJ databases">
        <authorList>
            <consortium name="Lawrence Berkeley National Laboratory"/>
            <person name="Mondo S.J."/>
            <person name="Hensen N."/>
            <person name="Bonometti L."/>
            <person name="Westerberg I."/>
            <person name="Brannstrom I.O."/>
            <person name="Guillou S."/>
            <person name="Cros-Aarteil S."/>
            <person name="Calhoun S."/>
            <person name="Haridas S."/>
            <person name="Kuo A."/>
            <person name="Pangilinan J."/>
            <person name="Riley R."/>
            <person name="Labutti K."/>
            <person name="Andreopoulos B."/>
            <person name="Lipzen A."/>
            <person name="Chen C."/>
            <person name="Yanf M."/>
            <person name="Daum C."/>
            <person name="Ng V."/>
            <person name="Clum A."/>
            <person name="Steindorff A."/>
            <person name="Ohm R."/>
            <person name="Martin F."/>
            <person name="Silar P."/>
            <person name="Natvig D."/>
            <person name="Lalanne C."/>
            <person name="Gautier V."/>
            <person name="Ament-Velasquez S.L."/>
            <person name="Kruys A."/>
            <person name="Hutchinson M.I."/>
            <person name="Powell A.J."/>
            <person name="Barry K."/>
            <person name="Miller A.N."/>
            <person name="Grigoriev I.V."/>
            <person name="Debuchy R."/>
            <person name="Gladieux P."/>
            <person name="Thoren M.H."/>
            <person name="Johannesson H."/>
        </authorList>
    </citation>
    <scope>NUCLEOTIDE SEQUENCE</scope>
    <source>
        <strain evidence="3">PSN324</strain>
    </source>
</reference>
<feature type="region of interest" description="Disordered" evidence="1">
    <location>
        <begin position="294"/>
        <end position="319"/>
    </location>
</feature>
<comment type="caution">
    <text evidence="3">The sequence shown here is derived from an EMBL/GenBank/DDBJ whole genome shotgun (WGS) entry which is preliminary data.</text>
</comment>
<accession>A0AAV9HFK8</accession>
<gene>
    <name evidence="3" type="ORF">QBC42DRAFT_275493</name>
</gene>
<protein>
    <submittedName>
        <fullName evidence="3">Uncharacterized protein</fullName>
    </submittedName>
</protein>
<evidence type="ECO:0000256" key="1">
    <source>
        <dbReference type="SAM" id="MobiDB-lite"/>
    </source>
</evidence>
<keyword evidence="2" id="KW-0812">Transmembrane</keyword>
<keyword evidence="4" id="KW-1185">Reference proteome</keyword>
<reference evidence="3" key="1">
    <citation type="journal article" date="2023" name="Mol. Phylogenet. Evol.">
        <title>Genome-scale phylogeny and comparative genomics of the fungal order Sordariales.</title>
        <authorList>
            <person name="Hensen N."/>
            <person name="Bonometti L."/>
            <person name="Westerberg I."/>
            <person name="Brannstrom I.O."/>
            <person name="Guillou S."/>
            <person name="Cros-Aarteil S."/>
            <person name="Calhoun S."/>
            <person name="Haridas S."/>
            <person name="Kuo A."/>
            <person name="Mondo S."/>
            <person name="Pangilinan J."/>
            <person name="Riley R."/>
            <person name="LaButti K."/>
            <person name="Andreopoulos B."/>
            <person name="Lipzen A."/>
            <person name="Chen C."/>
            <person name="Yan M."/>
            <person name="Daum C."/>
            <person name="Ng V."/>
            <person name="Clum A."/>
            <person name="Steindorff A."/>
            <person name="Ohm R.A."/>
            <person name="Martin F."/>
            <person name="Silar P."/>
            <person name="Natvig D.O."/>
            <person name="Lalanne C."/>
            <person name="Gautier V."/>
            <person name="Ament-Velasquez S.L."/>
            <person name="Kruys A."/>
            <person name="Hutchinson M.I."/>
            <person name="Powell A.J."/>
            <person name="Barry K."/>
            <person name="Miller A.N."/>
            <person name="Grigoriev I.V."/>
            <person name="Debuchy R."/>
            <person name="Gladieux P."/>
            <person name="Hiltunen Thoren M."/>
            <person name="Johannesson H."/>
        </authorList>
    </citation>
    <scope>NUCLEOTIDE SEQUENCE</scope>
    <source>
        <strain evidence="3">PSN324</strain>
    </source>
</reference>
<dbReference type="Proteomes" id="UP001321749">
    <property type="component" value="Unassembled WGS sequence"/>
</dbReference>